<dbReference type="PANTHER" id="PTHR43436:SF1">
    <property type="entry name" value="TRANSCRIPTIONAL REGULATORY PROTEIN"/>
    <property type="match status" value="1"/>
</dbReference>
<evidence type="ECO:0000259" key="3">
    <source>
        <dbReference type="PROSITE" id="PS01124"/>
    </source>
</evidence>
<evidence type="ECO:0000313" key="4">
    <source>
        <dbReference type="EMBL" id="CVI24726.1"/>
    </source>
</evidence>
<reference evidence="4 5" key="1">
    <citation type="submission" date="2016-01" db="EMBL/GenBank/DDBJ databases">
        <authorList>
            <person name="Regsiter A."/>
            <person name="william w."/>
        </authorList>
    </citation>
    <scope>NUCLEOTIDE SEQUENCE [LARGE SCALE GENOMIC DNA]</scope>
    <source>
        <strain evidence="4 5">B6</strain>
    </source>
</reference>
<dbReference type="PROSITE" id="PS01124">
    <property type="entry name" value="HTH_ARAC_FAMILY_2"/>
    <property type="match status" value="1"/>
</dbReference>
<sequence>MPDAPPNALNCLPDCLRLFACVKIDVILPGMTDTLNPLRDLALRHGRTGMTLTPIPRLEIGIGHATSGTSPCLYRSMICFILQGSKEVAIHDDLLRYDASQYLVSALDLPLSGQIHDAYDGSPYVAISLVLDPALLAEVASTMPAVRDAGTPDSGLAINPMTPPLRDTLLRLLALLDTPADIPALAPMAERELLYRLLQGPQGRLLRHIARPEGAIGGIRRAVEWIRDHGNRRLRIEALCEAAGMSRASLHRHFIALTGLSPIQYQKQIRLQEARQLLLAGDRSASDVAYAVGYESASQFSREYLRQFGAPPVRDVRRLRQSIGDQTIS</sequence>
<evidence type="ECO:0000313" key="5">
    <source>
        <dbReference type="Proteomes" id="UP000192074"/>
    </source>
</evidence>
<dbReference type="AlphaFoldDB" id="A0A822V5X0"/>
<dbReference type="InterPro" id="IPR018060">
    <property type="entry name" value="HTH_AraC"/>
</dbReference>
<dbReference type="GO" id="GO:0043565">
    <property type="term" value="F:sequence-specific DNA binding"/>
    <property type="evidence" value="ECO:0007669"/>
    <property type="project" value="InterPro"/>
</dbReference>
<gene>
    <name evidence="4" type="ORF">AGR4A_pAt10267</name>
</gene>
<name>A0A822V5X0_AGRTU</name>
<dbReference type="SMART" id="SM00342">
    <property type="entry name" value="HTH_ARAC"/>
    <property type="match status" value="1"/>
</dbReference>
<feature type="domain" description="HTH araC/xylS-type" evidence="3">
    <location>
        <begin position="220"/>
        <end position="318"/>
    </location>
</feature>
<dbReference type="InterPro" id="IPR009594">
    <property type="entry name" value="Tscrpt_reg_HTH_AraC_N"/>
</dbReference>
<dbReference type="GO" id="GO:0003700">
    <property type="term" value="F:DNA-binding transcription factor activity"/>
    <property type="evidence" value="ECO:0007669"/>
    <property type="project" value="InterPro"/>
</dbReference>
<dbReference type="Pfam" id="PF12833">
    <property type="entry name" value="HTH_18"/>
    <property type="match status" value="1"/>
</dbReference>
<dbReference type="Proteomes" id="UP000192074">
    <property type="component" value="Unassembled WGS sequence"/>
</dbReference>
<dbReference type="InterPro" id="IPR009057">
    <property type="entry name" value="Homeodomain-like_sf"/>
</dbReference>
<evidence type="ECO:0000256" key="2">
    <source>
        <dbReference type="ARBA" id="ARBA00023163"/>
    </source>
</evidence>
<accession>A0A822V5X0</accession>
<dbReference type="SUPFAM" id="SSF46689">
    <property type="entry name" value="Homeodomain-like"/>
    <property type="match status" value="2"/>
</dbReference>
<comment type="caution">
    <text evidence="4">The sequence shown here is derived from an EMBL/GenBank/DDBJ whole genome shotgun (WGS) entry which is preliminary data.</text>
</comment>
<keyword evidence="2" id="KW-0804">Transcription</keyword>
<dbReference type="EMBL" id="FCNL01000040">
    <property type="protein sequence ID" value="CVI24726.1"/>
    <property type="molecule type" value="Genomic_DNA"/>
</dbReference>
<evidence type="ECO:0000256" key="1">
    <source>
        <dbReference type="ARBA" id="ARBA00023015"/>
    </source>
</evidence>
<protein>
    <submittedName>
        <fullName evidence="4">Transcriptional regulator containing an amidase domain and an AraC-type DNA-binding HTH domain</fullName>
    </submittedName>
</protein>
<keyword evidence="4" id="KW-0238">DNA-binding</keyword>
<dbReference type="Pfam" id="PF06719">
    <property type="entry name" value="AraC_N"/>
    <property type="match status" value="1"/>
</dbReference>
<keyword evidence="1" id="KW-0805">Transcription regulation</keyword>
<organism evidence="4 5">
    <name type="scientific">Agrobacterium tumefaciens str. B6</name>
    <dbReference type="NCBI Taxonomy" id="1183423"/>
    <lineage>
        <taxon>Bacteria</taxon>
        <taxon>Pseudomonadati</taxon>
        <taxon>Pseudomonadota</taxon>
        <taxon>Alphaproteobacteria</taxon>
        <taxon>Hyphomicrobiales</taxon>
        <taxon>Rhizobiaceae</taxon>
        <taxon>Rhizobium/Agrobacterium group</taxon>
        <taxon>Agrobacterium</taxon>
        <taxon>Agrobacterium tumefaciens complex</taxon>
    </lineage>
</organism>
<dbReference type="Gene3D" id="1.10.10.60">
    <property type="entry name" value="Homeodomain-like"/>
    <property type="match status" value="2"/>
</dbReference>
<dbReference type="PANTHER" id="PTHR43436">
    <property type="entry name" value="ARAC-FAMILY TRANSCRIPTIONAL REGULATOR"/>
    <property type="match status" value="1"/>
</dbReference>
<proteinExistence type="predicted"/>